<dbReference type="Proteomes" id="UP000823786">
    <property type="component" value="Unassembled WGS sequence"/>
</dbReference>
<feature type="signal peptide" evidence="1">
    <location>
        <begin position="1"/>
        <end position="21"/>
    </location>
</feature>
<comment type="caution">
    <text evidence="3">The sequence shown here is derived from an EMBL/GenBank/DDBJ whole genome shotgun (WGS) entry which is preliminary data.</text>
</comment>
<dbReference type="Pfam" id="PF12697">
    <property type="entry name" value="Abhydrolase_6"/>
    <property type="match status" value="1"/>
</dbReference>
<organism evidence="3 4">
    <name type="scientific">Rhizobium herbae</name>
    <dbReference type="NCBI Taxonomy" id="508661"/>
    <lineage>
        <taxon>Bacteria</taxon>
        <taxon>Pseudomonadati</taxon>
        <taxon>Pseudomonadota</taxon>
        <taxon>Alphaproteobacteria</taxon>
        <taxon>Hyphomicrobiales</taxon>
        <taxon>Rhizobiaceae</taxon>
        <taxon>Rhizobium/Agrobacterium group</taxon>
        <taxon>Rhizobium</taxon>
    </lineage>
</organism>
<feature type="chain" id="PRO_5047094003" evidence="1">
    <location>
        <begin position="22"/>
        <end position="255"/>
    </location>
</feature>
<dbReference type="InterPro" id="IPR000073">
    <property type="entry name" value="AB_hydrolase_1"/>
</dbReference>
<reference evidence="3 4" key="1">
    <citation type="submission" date="2021-03" db="EMBL/GenBank/DDBJ databases">
        <title>Genomic Encyclopedia of Type Strains, Phase IV (KMG-IV): sequencing the most valuable type-strain genomes for metagenomic binning, comparative biology and taxonomic classification.</title>
        <authorList>
            <person name="Goeker M."/>
        </authorList>
    </citation>
    <scope>NUCLEOTIDE SEQUENCE [LARGE SCALE GENOMIC DNA]</scope>
    <source>
        <strain evidence="3 4">DSM 26427</strain>
    </source>
</reference>
<dbReference type="Gene3D" id="3.40.50.1820">
    <property type="entry name" value="alpha/beta hydrolase"/>
    <property type="match status" value="1"/>
</dbReference>
<sequence>MNRHYISTLALAFATSVIAFAAQAAEVKNIVIVHGALADGSGWRKASDILVQRGFNVTIVQEPITSLADDIAATNRVLDLQDGPTLLVGHSYGGMVITEAGHSPVVAGLVYVAAFQPDKGESLLSLASSKPAGGMNIRETKDGKYLYLDPAAFANDFAADLPKDDAAFLAKSQVFASKDAFTAKIGDPAWKTKQSWSIVATEDRSINPELEREMAKRAGSVVTEIKASHAVFASQAEKVADVIETAAQHVGTESK</sequence>
<dbReference type="InterPro" id="IPR052897">
    <property type="entry name" value="Sec-Metab_Biosynth_Hydrolase"/>
</dbReference>
<evidence type="ECO:0000259" key="2">
    <source>
        <dbReference type="Pfam" id="PF12697"/>
    </source>
</evidence>
<dbReference type="RefSeq" id="WP_209857309.1">
    <property type="nucleotide sequence ID" value="NZ_JAGGJV010000015.1"/>
</dbReference>
<feature type="domain" description="AB hydrolase-1" evidence="2">
    <location>
        <begin position="30"/>
        <end position="242"/>
    </location>
</feature>
<evidence type="ECO:0000313" key="4">
    <source>
        <dbReference type="Proteomes" id="UP000823786"/>
    </source>
</evidence>
<accession>A0ABS4EWF0</accession>
<dbReference type="PANTHER" id="PTHR37017">
    <property type="entry name" value="AB HYDROLASE-1 DOMAIN-CONTAINING PROTEIN-RELATED"/>
    <property type="match status" value="1"/>
</dbReference>
<gene>
    <name evidence="3" type="ORF">J2Z75_005800</name>
</gene>
<name>A0ABS4EWF0_9HYPH</name>
<evidence type="ECO:0000256" key="1">
    <source>
        <dbReference type="SAM" id="SignalP"/>
    </source>
</evidence>
<proteinExistence type="predicted"/>
<dbReference type="SUPFAM" id="SSF53474">
    <property type="entry name" value="alpha/beta-Hydrolases"/>
    <property type="match status" value="1"/>
</dbReference>
<dbReference type="PANTHER" id="PTHR37017:SF11">
    <property type="entry name" value="ESTERASE_LIPASE_THIOESTERASE DOMAIN-CONTAINING PROTEIN"/>
    <property type="match status" value="1"/>
</dbReference>
<dbReference type="InterPro" id="IPR029058">
    <property type="entry name" value="AB_hydrolase_fold"/>
</dbReference>
<keyword evidence="1" id="KW-0732">Signal</keyword>
<dbReference type="EMBL" id="JAGGJV010000015">
    <property type="protein sequence ID" value="MBP1862269.1"/>
    <property type="molecule type" value="Genomic_DNA"/>
</dbReference>
<protein>
    <submittedName>
        <fullName evidence="3">Pimeloyl-ACP methyl ester carboxylesterase</fullName>
    </submittedName>
</protein>
<evidence type="ECO:0000313" key="3">
    <source>
        <dbReference type="EMBL" id="MBP1862269.1"/>
    </source>
</evidence>
<keyword evidence="4" id="KW-1185">Reference proteome</keyword>